<gene>
    <name evidence="1" type="ORF">B0A50_08280</name>
</gene>
<evidence type="ECO:0000313" key="1">
    <source>
        <dbReference type="EMBL" id="TKA22591.1"/>
    </source>
</evidence>
<name>A0A4U0TL02_9PEZI</name>
<dbReference type="EMBL" id="NAJL01000070">
    <property type="protein sequence ID" value="TKA22591.1"/>
    <property type="molecule type" value="Genomic_DNA"/>
</dbReference>
<accession>A0A4U0TL02</accession>
<comment type="caution">
    <text evidence="1">The sequence shown here is derived from an EMBL/GenBank/DDBJ whole genome shotgun (WGS) entry which is preliminary data.</text>
</comment>
<organism evidence="1 2">
    <name type="scientific">Salinomyces thailandicus</name>
    <dbReference type="NCBI Taxonomy" id="706561"/>
    <lineage>
        <taxon>Eukaryota</taxon>
        <taxon>Fungi</taxon>
        <taxon>Dikarya</taxon>
        <taxon>Ascomycota</taxon>
        <taxon>Pezizomycotina</taxon>
        <taxon>Dothideomycetes</taxon>
        <taxon>Dothideomycetidae</taxon>
        <taxon>Mycosphaerellales</taxon>
        <taxon>Teratosphaeriaceae</taxon>
        <taxon>Salinomyces</taxon>
    </lineage>
</organism>
<sequence length="57" mass="6483">MDKQTEIGDQAAQELGEQTGADLRYYRVDILMKCAEMMKIRDVVRQILDTGGHVKIT</sequence>
<reference evidence="1 2" key="1">
    <citation type="submission" date="2017-03" db="EMBL/GenBank/DDBJ databases">
        <title>Genomes of endolithic fungi from Antarctica.</title>
        <authorList>
            <person name="Coleine C."/>
            <person name="Masonjones S."/>
            <person name="Stajich J.E."/>
        </authorList>
    </citation>
    <scope>NUCLEOTIDE SEQUENCE [LARGE SCALE GENOMIC DNA]</scope>
    <source>
        <strain evidence="1 2">CCFEE 6315</strain>
    </source>
</reference>
<evidence type="ECO:0000313" key="2">
    <source>
        <dbReference type="Proteomes" id="UP000308549"/>
    </source>
</evidence>
<protein>
    <submittedName>
        <fullName evidence="1">Uncharacterized protein</fullName>
    </submittedName>
</protein>
<proteinExistence type="predicted"/>
<keyword evidence="2" id="KW-1185">Reference proteome</keyword>
<dbReference type="AlphaFoldDB" id="A0A4U0TL02"/>
<dbReference type="Proteomes" id="UP000308549">
    <property type="component" value="Unassembled WGS sequence"/>
</dbReference>